<evidence type="ECO:0000313" key="12">
    <source>
        <dbReference type="Proteomes" id="UP000305067"/>
    </source>
</evidence>
<dbReference type="AlphaFoldDB" id="A0A5C3QMB7"/>
<dbReference type="Gene3D" id="3.40.50.10470">
    <property type="entry name" value="Translation initiation factor eif-2b, domain 2"/>
    <property type="match status" value="1"/>
</dbReference>
<gene>
    <name evidence="11" type="ORF">BDV98DRAFT_611831</name>
</gene>
<reference evidence="11 12" key="1">
    <citation type="journal article" date="2019" name="Nat. Ecol. Evol.">
        <title>Megaphylogeny resolves global patterns of mushroom evolution.</title>
        <authorList>
            <person name="Varga T."/>
            <person name="Krizsan K."/>
            <person name="Foldi C."/>
            <person name="Dima B."/>
            <person name="Sanchez-Garcia M."/>
            <person name="Sanchez-Ramirez S."/>
            <person name="Szollosi G.J."/>
            <person name="Szarkandi J.G."/>
            <person name="Papp V."/>
            <person name="Albert L."/>
            <person name="Andreopoulos W."/>
            <person name="Angelini C."/>
            <person name="Antonin V."/>
            <person name="Barry K.W."/>
            <person name="Bougher N.L."/>
            <person name="Buchanan P."/>
            <person name="Buyck B."/>
            <person name="Bense V."/>
            <person name="Catcheside P."/>
            <person name="Chovatia M."/>
            <person name="Cooper J."/>
            <person name="Damon W."/>
            <person name="Desjardin D."/>
            <person name="Finy P."/>
            <person name="Geml J."/>
            <person name="Haridas S."/>
            <person name="Hughes K."/>
            <person name="Justo A."/>
            <person name="Karasinski D."/>
            <person name="Kautmanova I."/>
            <person name="Kiss B."/>
            <person name="Kocsube S."/>
            <person name="Kotiranta H."/>
            <person name="LaButti K.M."/>
            <person name="Lechner B.E."/>
            <person name="Liimatainen K."/>
            <person name="Lipzen A."/>
            <person name="Lukacs Z."/>
            <person name="Mihaltcheva S."/>
            <person name="Morgado L.N."/>
            <person name="Niskanen T."/>
            <person name="Noordeloos M.E."/>
            <person name="Ohm R.A."/>
            <person name="Ortiz-Santana B."/>
            <person name="Ovrebo C."/>
            <person name="Racz N."/>
            <person name="Riley R."/>
            <person name="Savchenko A."/>
            <person name="Shiryaev A."/>
            <person name="Soop K."/>
            <person name="Spirin V."/>
            <person name="Szebenyi C."/>
            <person name="Tomsovsky M."/>
            <person name="Tulloss R.E."/>
            <person name="Uehling J."/>
            <person name="Grigoriev I.V."/>
            <person name="Vagvolgyi C."/>
            <person name="Papp T."/>
            <person name="Martin F.M."/>
            <person name="Miettinen O."/>
            <person name="Hibbett D.S."/>
            <person name="Nagy L.G."/>
        </authorList>
    </citation>
    <scope>NUCLEOTIDE SEQUENCE [LARGE SCALE GENOMIC DNA]</scope>
    <source>
        <strain evidence="11 12">CBS 309.79</strain>
    </source>
</reference>
<evidence type="ECO:0000256" key="8">
    <source>
        <dbReference type="ARBA" id="ARBA00046432"/>
    </source>
</evidence>
<comment type="similarity">
    <text evidence="2 9">Belongs to the eIF-2B alpha/beta/delta subunits family.</text>
</comment>
<evidence type="ECO:0000256" key="10">
    <source>
        <dbReference type="SAM" id="MobiDB-lite"/>
    </source>
</evidence>
<dbReference type="GO" id="GO:0005829">
    <property type="term" value="C:cytosol"/>
    <property type="evidence" value="ECO:0007669"/>
    <property type="project" value="UniProtKB-SubCell"/>
</dbReference>
<protein>
    <recommendedName>
        <fullName evidence="6">Translation initiation factor eIF2B subunit beta</fullName>
    </recommendedName>
    <alternativeName>
        <fullName evidence="7">eIF2B GDP-GTP exchange factor subunit beta</fullName>
    </alternativeName>
</protein>
<evidence type="ECO:0000256" key="6">
    <source>
        <dbReference type="ARBA" id="ARBA00044122"/>
    </source>
</evidence>
<dbReference type="SUPFAM" id="SSF100950">
    <property type="entry name" value="NagB/RpiA/CoA transferase-like"/>
    <property type="match status" value="1"/>
</dbReference>
<keyword evidence="5" id="KW-0648">Protein biosynthesis</keyword>
<evidence type="ECO:0000256" key="4">
    <source>
        <dbReference type="ARBA" id="ARBA00022540"/>
    </source>
</evidence>
<dbReference type="Pfam" id="PF01008">
    <property type="entry name" value="IF-2B"/>
    <property type="match status" value="1"/>
</dbReference>
<dbReference type="EMBL" id="ML178821">
    <property type="protein sequence ID" value="TFL02932.1"/>
    <property type="molecule type" value="Genomic_DNA"/>
</dbReference>
<evidence type="ECO:0000256" key="7">
    <source>
        <dbReference type="ARBA" id="ARBA00044228"/>
    </source>
</evidence>
<keyword evidence="12" id="KW-1185">Reference proteome</keyword>
<evidence type="ECO:0000256" key="9">
    <source>
        <dbReference type="RuleBase" id="RU003814"/>
    </source>
</evidence>
<accession>A0A5C3QMB7</accession>
<sequence length="423" mass="45793">MSAEPNPVLNLPAIEVLTSKLRRRQVVGSRPAALETLILLRQVVAKARFSNIEQLVEIIRTVGRRLVQAQPKEHSVGNTVRKVLHHIREEYNTATKGTSAAPSTTSFSISKFISQGQPKRQNTGSGPNHHPQAMMKATSTWVNHVPAPPQDGRRASVQINRKEDVQQEEEDDDDSTDGEGSSAGPSTTTGQDPDAFAKGLKPVLMEAIQDVLDELETVYDTVSKNAKDHVHSDEIILTLGMSRTVEAFLKAAAHHRNFTVIVAETGPSYSGHAMAASLSASSISTILVPDSSIYALMSRVNKVFLGAHAILANGGAFATTGTLLAATAARTHSTPVVICAGQFKLTPKWNLYHEYGGLDFGDPGDVLGFEEGLLTDGVDVVNPHYDYLAPELIDAFITNDGDHPPSSIYRLIKETYDDEDNDL</sequence>
<evidence type="ECO:0000256" key="2">
    <source>
        <dbReference type="ARBA" id="ARBA00007251"/>
    </source>
</evidence>
<keyword evidence="3" id="KW-0963">Cytoplasm</keyword>
<dbReference type="GO" id="GO:0005085">
    <property type="term" value="F:guanyl-nucleotide exchange factor activity"/>
    <property type="evidence" value="ECO:0007669"/>
    <property type="project" value="TreeGrafter"/>
</dbReference>
<dbReference type="STRING" id="1884261.A0A5C3QMB7"/>
<feature type="compositionally biased region" description="Polar residues" evidence="10">
    <location>
        <begin position="115"/>
        <end position="126"/>
    </location>
</feature>
<dbReference type="GO" id="GO:0003743">
    <property type="term" value="F:translation initiation factor activity"/>
    <property type="evidence" value="ECO:0007669"/>
    <property type="project" value="UniProtKB-KW"/>
</dbReference>
<feature type="region of interest" description="Disordered" evidence="10">
    <location>
        <begin position="113"/>
        <end position="196"/>
    </location>
</feature>
<organism evidence="11 12">
    <name type="scientific">Pterulicium gracile</name>
    <dbReference type="NCBI Taxonomy" id="1884261"/>
    <lineage>
        <taxon>Eukaryota</taxon>
        <taxon>Fungi</taxon>
        <taxon>Dikarya</taxon>
        <taxon>Basidiomycota</taxon>
        <taxon>Agaricomycotina</taxon>
        <taxon>Agaricomycetes</taxon>
        <taxon>Agaricomycetidae</taxon>
        <taxon>Agaricales</taxon>
        <taxon>Pleurotineae</taxon>
        <taxon>Pterulaceae</taxon>
        <taxon>Pterulicium</taxon>
    </lineage>
</organism>
<evidence type="ECO:0000256" key="3">
    <source>
        <dbReference type="ARBA" id="ARBA00022490"/>
    </source>
</evidence>
<dbReference type="GO" id="GO:0005851">
    <property type="term" value="C:eukaryotic translation initiation factor 2B complex"/>
    <property type="evidence" value="ECO:0007669"/>
    <property type="project" value="TreeGrafter"/>
</dbReference>
<evidence type="ECO:0000313" key="11">
    <source>
        <dbReference type="EMBL" id="TFL02932.1"/>
    </source>
</evidence>
<evidence type="ECO:0000256" key="1">
    <source>
        <dbReference type="ARBA" id="ARBA00004514"/>
    </source>
</evidence>
<comment type="subunit">
    <text evidence="8">Component of the translation initiation factor 2B (eIF2B) complex which is a heterodecamer of two sets of five different subunits: alpha, beta, gamma, delta and epsilon. Subunits alpha, beta and delta comprise a regulatory subcomplex and subunits epsilon and gamma comprise a catalytic subcomplex. Within the complex, the hexameric regulatory complex resides at the center, with the two heterodimeric catalytic subcomplexes bound on opposite sides.</text>
</comment>
<evidence type="ECO:0000256" key="5">
    <source>
        <dbReference type="ARBA" id="ARBA00022917"/>
    </source>
</evidence>
<dbReference type="InterPro" id="IPR042529">
    <property type="entry name" value="IF_2B-like_C"/>
</dbReference>
<keyword evidence="4 11" id="KW-0396">Initiation factor</keyword>
<dbReference type="Proteomes" id="UP000305067">
    <property type="component" value="Unassembled WGS sequence"/>
</dbReference>
<dbReference type="InterPro" id="IPR000649">
    <property type="entry name" value="IF-2B-related"/>
</dbReference>
<dbReference type="PANTHER" id="PTHR45859">
    <property type="entry name" value="TRANSLATION INITIATION FACTOR EIF-2B SUBUNIT BETA"/>
    <property type="match status" value="1"/>
</dbReference>
<dbReference type="InterPro" id="IPR051855">
    <property type="entry name" value="eIF2B_beta_subunit"/>
</dbReference>
<dbReference type="OrthoDB" id="269919at2759"/>
<dbReference type="InterPro" id="IPR037171">
    <property type="entry name" value="NagB/RpiA_transferase-like"/>
</dbReference>
<feature type="compositionally biased region" description="Acidic residues" evidence="10">
    <location>
        <begin position="166"/>
        <end position="177"/>
    </location>
</feature>
<dbReference type="PANTHER" id="PTHR45859:SF1">
    <property type="entry name" value="TRANSLATION INITIATION FACTOR EIF-2B SUBUNIT BETA"/>
    <property type="match status" value="1"/>
</dbReference>
<name>A0A5C3QMB7_9AGAR</name>
<comment type="subcellular location">
    <subcellularLocation>
        <location evidence="1">Cytoplasm</location>
        <location evidence="1">Cytosol</location>
    </subcellularLocation>
</comment>
<proteinExistence type="inferred from homology"/>